<gene>
    <name evidence="8" type="ORF">GKC44_08725</name>
</gene>
<comment type="subcellular location">
    <subcellularLocation>
        <location evidence="1">Cell membrane</location>
        <topology evidence="1">Multi-pass membrane protein</topology>
    </subcellularLocation>
</comment>
<feature type="non-terminal residue" evidence="8">
    <location>
        <position position="115"/>
    </location>
</feature>
<dbReference type="PANTHER" id="PTHR34390">
    <property type="entry name" value="UPF0442 PROTEIN YJJB-RELATED"/>
    <property type="match status" value="1"/>
</dbReference>
<evidence type="ECO:0000256" key="4">
    <source>
        <dbReference type="ARBA" id="ARBA00022989"/>
    </source>
</evidence>
<evidence type="ECO:0000313" key="9">
    <source>
        <dbReference type="Proteomes" id="UP000491237"/>
    </source>
</evidence>
<dbReference type="AlphaFoldDB" id="A0A844EJN7"/>
<sequence length="115" mass="12684">MADTATRQENYDHLVLNTCVLAGRIMIESGSEMSRVNDTIMRIAKNAGLKDAQVYATLTGIIMSGGVKEVGAEVGSIDKRAFDMEKVAKVNELSRAYAAKKIDIYEFRDDLVHID</sequence>
<keyword evidence="2" id="KW-1003">Cell membrane</keyword>
<feature type="domain" description="Threonine/serine exporter-like N-terminal" evidence="7">
    <location>
        <begin position="18"/>
        <end position="115"/>
    </location>
</feature>
<dbReference type="EMBL" id="WKKY01000367">
    <property type="protein sequence ID" value="MSE21326.1"/>
    <property type="molecule type" value="Genomic_DNA"/>
</dbReference>
<comment type="caution">
    <text evidence="8">The sequence shown here is derived from an EMBL/GenBank/DDBJ whole genome shotgun (WGS) entry which is preliminary data.</text>
</comment>
<evidence type="ECO:0000256" key="1">
    <source>
        <dbReference type="ARBA" id="ARBA00004651"/>
    </source>
</evidence>
<comment type="similarity">
    <text evidence="6">Belongs to the ThrE exporter (TC 2.A.79) family.</text>
</comment>
<keyword evidence="3" id="KW-0812">Transmembrane</keyword>
<dbReference type="Proteomes" id="UP000491237">
    <property type="component" value="Unassembled WGS sequence"/>
</dbReference>
<evidence type="ECO:0000259" key="7">
    <source>
        <dbReference type="Pfam" id="PF06738"/>
    </source>
</evidence>
<dbReference type="InterPro" id="IPR050539">
    <property type="entry name" value="ThrE_Dicarb/AminoAcid_Exp"/>
</dbReference>
<dbReference type="GO" id="GO:0005886">
    <property type="term" value="C:plasma membrane"/>
    <property type="evidence" value="ECO:0007669"/>
    <property type="project" value="UniProtKB-SubCell"/>
</dbReference>
<evidence type="ECO:0000313" key="8">
    <source>
        <dbReference type="EMBL" id="MSE21326.1"/>
    </source>
</evidence>
<organism evidence="8 9">
    <name type="scientific">Lentilactobacillus parabuchneri</name>
    <dbReference type="NCBI Taxonomy" id="152331"/>
    <lineage>
        <taxon>Bacteria</taxon>
        <taxon>Bacillati</taxon>
        <taxon>Bacillota</taxon>
        <taxon>Bacilli</taxon>
        <taxon>Lactobacillales</taxon>
        <taxon>Lactobacillaceae</taxon>
        <taxon>Lentilactobacillus</taxon>
    </lineage>
</organism>
<protein>
    <submittedName>
        <fullName evidence="8">Threonine/serine exporter</fullName>
    </submittedName>
</protein>
<dbReference type="PANTHER" id="PTHR34390:SF2">
    <property type="entry name" value="SUCCINATE TRANSPORTER SUBUNIT YJJP-RELATED"/>
    <property type="match status" value="1"/>
</dbReference>
<evidence type="ECO:0000256" key="2">
    <source>
        <dbReference type="ARBA" id="ARBA00022475"/>
    </source>
</evidence>
<evidence type="ECO:0000256" key="6">
    <source>
        <dbReference type="ARBA" id="ARBA00034125"/>
    </source>
</evidence>
<dbReference type="InterPro" id="IPR010619">
    <property type="entry name" value="ThrE-like_N"/>
</dbReference>
<proteinExistence type="inferred from homology"/>
<keyword evidence="5" id="KW-0472">Membrane</keyword>
<dbReference type="Pfam" id="PF06738">
    <property type="entry name" value="ThrE"/>
    <property type="match status" value="1"/>
</dbReference>
<dbReference type="GO" id="GO:0022857">
    <property type="term" value="F:transmembrane transporter activity"/>
    <property type="evidence" value="ECO:0007669"/>
    <property type="project" value="InterPro"/>
</dbReference>
<name>A0A844EJN7_9LACO</name>
<reference evidence="8 9" key="1">
    <citation type="submission" date="2019-11" db="EMBL/GenBank/DDBJ databases">
        <title>Draft Genome Sequence of Plant Growth-Promoting Rhizosphere-Associated Bacteria.</title>
        <authorList>
            <person name="Vasilyev I.Y."/>
            <person name="Radchenko V."/>
            <person name="Ilnitskaya E.V."/>
        </authorList>
    </citation>
    <scope>NUCLEOTIDE SEQUENCE [LARGE SCALE GENOMIC DNA]</scope>
    <source>
        <strain evidence="8 9">VRA_07sq_f</strain>
    </source>
</reference>
<evidence type="ECO:0000256" key="3">
    <source>
        <dbReference type="ARBA" id="ARBA00022692"/>
    </source>
</evidence>
<keyword evidence="4" id="KW-1133">Transmembrane helix</keyword>
<accession>A0A844EJN7</accession>
<dbReference type="GO" id="GO:0015744">
    <property type="term" value="P:succinate transport"/>
    <property type="evidence" value="ECO:0007669"/>
    <property type="project" value="TreeGrafter"/>
</dbReference>
<evidence type="ECO:0000256" key="5">
    <source>
        <dbReference type="ARBA" id="ARBA00023136"/>
    </source>
</evidence>